<feature type="chain" id="PRO_5005893830" evidence="1">
    <location>
        <begin position="17"/>
        <end position="93"/>
    </location>
</feature>
<protein>
    <submittedName>
        <fullName evidence="3">Thyroglobulin type-1 domain-containing protein</fullName>
    </submittedName>
</protein>
<reference evidence="3" key="1">
    <citation type="submission" date="2017-02" db="UniProtKB">
        <authorList>
            <consortium name="WormBaseParasite"/>
        </authorList>
    </citation>
    <scope>IDENTIFICATION</scope>
</reference>
<accession>A0A0N5B0F2</accession>
<organism evidence="2 3">
    <name type="scientific">Syphacia muris</name>
    <dbReference type="NCBI Taxonomy" id="451379"/>
    <lineage>
        <taxon>Eukaryota</taxon>
        <taxon>Metazoa</taxon>
        <taxon>Ecdysozoa</taxon>
        <taxon>Nematoda</taxon>
        <taxon>Chromadorea</taxon>
        <taxon>Rhabditida</taxon>
        <taxon>Spirurina</taxon>
        <taxon>Oxyuridomorpha</taxon>
        <taxon>Oxyuroidea</taxon>
        <taxon>Oxyuridae</taxon>
        <taxon>Syphacia</taxon>
    </lineage>
</organism>
<dbReference type="STRING" id="451379.A0A0N5B0F2"/>
<keyword evidence="2" id="KW-1185">Reference proteome</keyword>
<sequence length="93" mass="10311">MLAVVALVAVVPSTEIVPQEIELENYAKQCRAPFDCWRTEPIGPDGLPLTLSGRLKRLDIGTSAVRGGKCRCRAGYCQYYQSPTETFFPCDEL</sequence>
<proteinExistence type="predicted"/>
<evidence type="ECO:0000313" key="3">
    <source>
        <dbReference type="WBParaSite" id="SMUV_0001075401-mRNA-1"/>
    </source>
</evidence>
<dbReference type="Proteomes" id="UP000046393">
    <property type="component" value="Unplaced"/>
</dbReference>
<dbReference type="WBParaSite" id="SMUV_0001075401-mRNA-1">
    <property type="protein sequence ID" value="SMUV_0001075401-mRNA-1"/>
    <property type="gene ID" value="SMUV_0001075401"/>
</dbReference>
<evidence type="ECO:0000256" key="1">
    <source>
        <dbReference type="SAM" id="SignalP"/>
    </source>
</evidence>
<dbReference type="AlphaFoldDB" id="A0A0N5B0F2"/>
<evidence type="ECO:0000313" key="2">
    <source>
        <dbReference type="Proteomes" id="UP000046393"/>
    </source>
</evidence>
<feature type="signal peptide" evidence="1">
    <location>
        <begin position="1"/>
        <end position="16"/>
    </location>
</feature>
<name>A0A0N5B0F2_9BILA</name>
<keyword evidence="1" id="KW-0732">Signal</keyword>